<evidence type="ECO:0008006" key="2">
    <source>
        <dbReference type="Google" id="ProtNLM"/>
    </source>
</evidence>
<dbReference type="GO" id="GO:0003676">
    <property type="term" value="F:nucleic acid binding"/>
    <property type="evidence" value="ECO:0007669"/>
    <property type="project" value="InterPro"/>
</dbReference>
<name>A0A292GT29_9HYPH</name>
<protein>
    <recommendedName>
        <fullName evidence="2">VRR-NUC domain-containing protein</fullName>
    </recommendedName>
</protein>
<dbReference type="InterPro" id="IPR011856">
    <property type="entry name" value="tRNA_endonuc-like_dom_sf"/>
</dbReference>
<sequence length="147" mass="15899">MITPGYLLRLMRYHKLSRSIKIGPEDAECLAFVNELRVAAIEGRLRAVFTHPANELAGMVRKGPKGKIIIPAQVALARALGLITGTSDYLFLMAAGSLAIEFKSKTGSMTDGQKDFRDWCLAIGVPHHIVRSAEAGLQILKDAGALV</sequence>
<dbReference type="AlphaFoldDB" id="A0A292GT29"/>
<dbReference type="EMBL" id="LC171369">
    <property type="protein sequence ID" value="BBA74401.1"/>
    <property type="molecule type" value="Genomic_DNA"/>
</dbReference>
<dbReference type="Gene3D" id="3.40.1350.10">
    <property type="match status" value="1"/>
</dbReference>
<reference evidence="1" key="1">
    <citation type="submission" date="2016-07" db="EMBL/GenBank/DDBJ databases">
        <title>Genomics reveals synergistic degradation of pyrene by five bacteria in a mangrove sediment-derived bacterial consortium.</title>
        <authorList>
            <person name="Wanapaisan P."/>
            <person name="Vejarano F."/>
            <person name="Chakraborty J."/>
            <person name="Shintani M."/>
            <person name="Muangchinda C."/>
            <person name="Laothamteep N."/>
            <person name="Suzuki-Minakuchi C."/>
            <person name="Inoue K."/>
            <person name="Nojiri H."/>
            <person name="Pinyakong O."/>
        </authorList>
    </citation>
    <scope>NUCLEOTIDE SEQUENCE</scope>
    <source>
        <strain evidence="1">PW1</strain>
    </source>
</reference>
<organism evidence="1">
    <name type="scientific">Ochrobactrum sp. PW1</name>
    <dbReference type="NCBI Taxonomy" id="1882222"/>
    <lineage>
        <taxon>Bacteria</taxon>
        <taxon>Pseudomonadati</taxon>
        <taxon>Pseudomonadota</taxon>
        <taxon>Alphaproteobacteria</taxon>
        <taxon>Hyphomicrobiales</taxon>
        <taxon>Brucellaceae</taxon>
        <taxon>Brucella/Ochrobactrum group</taxon>
        <taxon>Ochrobactrum</taxon>
    </lineage>
</organism>
<proteinExistence type="predicted"/>
<evidence type="ECO:0000313" key="1">
    <source>
        <dbReference type="EMBL" id="BBA74401.1"/>
    </source>
</evidence>
<accession>A0A292GT29</accession>